<dbReference type="AlphaFoldDB" id="A0A2S6ISK2"/>
<dbReference type="CDD" id="cd00644">
    <property type="entry name" value="HMG-CoA_reductase_classII"/>
    <property type="match status" value="1"/>
</dbReference>
<accession>A0A2S6ISK2</accession>
<comment type="catalytic activity">
    <reaction evidence="3">
        <text>(R)-mevalonate + 2 NAD(+) + CoA = (3S)-3-hydroxy-3-methylglutaryl-CoA + 2 NADH + 2 H(+)</text>
        <dbReference type="Rhea" id="RHEA:14833"/>
        <dbReference type="ChEBI" id="CHEBI:15378"/>
        <dbReference type="ChEBI" id="CHEBI:36464"/>
        <dbReference type="ChEBI" id="CHEBI:43074"/>
        <dbReference type="ChEBI" id="CHEBI:57287"/>
        <dbReference type="ChEBI" id="CHEBI:57540"/>
        <dbReference type="ChEBI" id="CHEBI:57945"/>
        <dbReference type="EC" id="1.1.1.88"/>
    </reaction>
</comment>
<dbReference type="PANTHER" id="PTHR10572">
    <property type="entry name" value="3-HYDROXY-3-METHYLGLUTARYL-COENZYME A REDUCTASE"/>
    <property type="match status" value="1"/>
</dbReference>
<dbReference type="Proteomes" id="UP000239002">
    <property type="component" value="Unassembled WGS sequence"/>
</dbReference>
<dbReference type="GO" id="GO:0140643">
    <property type="term" value="F:hydroxymethylglutaryl-CoA reductase (NADH) activity"/>
    <property type="evidence" value="ECO:0007669"/>
    <property type="project" value="UniProtKB-EC"/>
</dbReference>
<protein>
    <recommendedName>
        <fullName evidence="3">3-hydroxy-3-methylglutaryl coenzyme A reductase</fullName>
        <shortName evidence="3">HMG-CoA reductase</shortName>
        <ecNumber evidence="3">1.1.1.88</ecNumber>
    </recommendedName>
</protein>
<organism evidence="4 5">
    <name type="scientific">Nonlabens xylanidelens</name>
    <dbReference type="NCBI Taxonomy" id="191564"/>
    <lineage>
        <taxon>Bacteria</taxon>
        <taxon>Pseudomonadati</taxon>
        <taxon>Bacteroidota</taxon>
        <taxon>Flavobacteriia</taxon>
        <taxon>Flavobacteriales</taxon>
        <taxon>Flavobacteriaceae</taxon>
        <taxon>Nonlabens</taxon>
    </lineage>
</organism>
<dbReference type="Gene3D" id="3.90.770.10">
    <property type="entry name" value="3-hydroxy-3-methylglutaryl-coenzyme A Reductase, Chain A, domain 2"/>
    <property type="match status" value="2"/>
</dbReference>
<dbReference type="InterPro" id="IPR023076">
    <property type="entry name" value="HMG_CoA_Rdtase_CS"/>
</dbReference>
<dbReference type="Gene3D" id="1.10.8.660">
    <property type="match status" value="1"/>
</dbReference>
<evidence type="ECO:0000313" key="4">
    <source>
        <dbReference type="EMBL" id="PPK97150.1"/>
    </source>
</evidence>
<keyword evidence="2 3" id="KW-0560">Oxidoreductase</keyword>
<dbReference type="EMBL" id="PTJE01000001">
    <property type="protein sequence ID" value="PPK97150.1"/>
    <property type="molecule type" value="Genomic_DNA"/>
</dbReference>
<comment type="pathway">
    <text evidence="3">Metabolic intermediate metabolism; (R)-mevalonate degradation; (S)-3-hydroxy-3-methylglutaryl-CoA from (R)-mevalonate: step 1/1.</text>
</comment>
<dbReference type="PANTHER" id="PTHR10572:SF24">
    <property type="entry name" value="3-HYDROXY-3-METHYLGLUTARYL-COENZYME A REDUCTASE"/>
    <property type="match status" value="1"/>
</dbReference>
<dbReference type="PRINTS" id="PR00071">
    <property type="entry name" value="HMGCOARDTASE"/>
</dbReference>
<evidence type="ECO:0000256" key="3">
    <source>
        <dbReference type="RuleBase" id="RU361219"/>
    </source>
</evidence>
<dbReference type="PROSITE" id="PS50065">
    <property type="entry name" value="HMG_COA_REDUCTASE_4"/>
    <property type="match status" value="1"/>
</dbReference>
<dbReference type="SUPFAM" id="SSF55035">
    <property type="entry name" value="NAD-binding domain of HMG-CoA reductase"/>
    <property type="match status" value="1"/>
</dbReference>
<gene>
    <name evidence="4" type="ORF">LY01_00978</name>
</gene>
<dbReference type="SUPFAM" id="SSF56542">
    <property type="entry name" value="Substrate-binding domain of HMG-CoA reductase"/>
    <property type="match status" value="1"/>
</dbReference>
<dbReference type="EC" id="1.1.1.88" evidence="3"/>
<keyword evidence="3" id="KW-0520">NAD</keyword>
<dbReference type="InterPro" id="IPR004553">
    <property type="entry name" value="HMG_CoA_Rdtase_bac-typ"/>
</dbReference>
<dbReference type="PROSITE" id="PS00066">
    <property type="entry name" value="HMG_COA_REDUCTASE_1"/>
    <property type="match status" value="1"/>
</dbReference>
<dbReference type="Pfam" id="PF00368">
    <property type="entry name" value="HMG-CoA_red"/>
    <property type="match status" value="1"/>
</dbReference>
<evidence type="ECO:0000313" key="5">
    <source>
        <dbReference type="Proteomes" id="UP000239002"/>
    </source>
</evidence>
<dbReference type="InterPro" id="IPR009023">
    <property type="entry name" value="HMG_CoA_Rdtase_NAD(P)-bd_sf"/>
</dbReference>
<proteinExistence type="inferred from homology"/>
<dbReference type="RefSeq" id="WP_245890633.1">
    <property type="nucleotide sequence ID" value="NZ_MQVW01000027.1"/>
</dbReference>
<evidence type="ECO:0000256" key="1">
    <source>
        <dbReference type="ARBA" id="ARBA00007661"/>
    </source>
</evidence>
<keyword evidence="5" id="KW-1185">Reference proteome</keyword>
<comment type="caution">
    <text evidence="4">The sequence shown here is derived from an EMBL/GenBank/DDBJ whole genome shotgun (WGS) entry which is preliminary data.</text>
</comment>
<evidence type="ECO:0000256" key="2">
    <source>
        <dbReference type="ARBA" id="ARBA00023002"/>
    </source>
</evidence>
<dbReference type="InterPro" id="IPR023074">
    <property type="entry name" value="HMG_CoA_Rdtase_cat_sf"/>
</dbReference>
<name>A0A2S6ISK2_9FLAO</name>
<dbReference type="UniPathway" id="UPA00257">
    <property type="reaction ID" value="UER00367"/>
</dbReference>
<reference evidence="4 5" key="1">
    <citation type="submission" date="2018-02" db="EMBL/GenBank/DDBJ databases">
        <title>Genomic Encyclopedia of Archaeal and Bacterial Type Strains, Phase II (KMG-II): from individual species to whole genera.</title>
        <authorList>
            <person name="Goeker M."/>
        </authorList>
    </citation>
    <scope>NUCLEOTIDE SEQUENCE [LARGE SCALE GENOMIC DNA]</scope>
    <source>
        <strain evidence="4 5">DSM 16809</strain>
    </source>
</reference>
<dbReference type="GO" id="GO:0004420">
    <property type="term" value="F:hydroxymethylglutaryl-CoA reductase (NADPH) activity"/>
    <property type="evidence" value="ECO:0007669"/>
    <property type="project" value="InterPro"/>
</dbReference>
<dbReference type="GO" id="GO:0015936">
    <property type="term" value="P:coenzyme A metabolic process"/>
    <property type="evidence" value="ECO:0007669"/>
    <property type="project" value="InterPro"/>
</dbReference>
<sequence>MHNDCIFAIQLYFMQPVTGFSKLSKSQKIDWLVTNHLNDNATARETLTQYWNEDQKLQDLHDGFSENTVTNYYFPFGLAPNFKIDGQLVTIPMAIEESSVVAAASKAAKFWMDRGGFKTVIKGTKKVGQVHLMYHGLSSEMDAFYAFAKAELLQSLEQINASMKKRGGGIVSLDLIDKTKNLKGYYQLHATFETKDAMGANFINTTLEQLATTFRLKASQFDGFSSDVPEVIMSILSNYVPECVVNVSVSCKIDEIGTINGVTGKEFARKFVQAVDIATVEPYRAVTHNKGIMNGIDAVVIATGNDFRAVEAGVHAYAARDGQYRSLTKARVENDTFIFEADFPLALGTVGGLTSLHPLSKLALQILENPSAEHLMKVTAVAGLAQNFAALHSLVTTGIQAGHMKMHLVNMLEQIGATDVEKDLLRKEYADKTPSFSALRESLLVLRS</sequence>
<comment type="similarity">
    <text evidence="1 3">Belongs to the HMG-CoA reductase family.</text>
</comment>
<dbReference type="NCBIfam" id="TIGR00532">
    <property type="entry name" value="HMG_CoA_R_NAD"/>
    <property type="match status" value="1"/>
</dbReference>
<dbReference type="InterPro" id="IPR009029">
    <property type="entry name" value="HMG_CoA_Rdtase_sub-bd_dom_sf"/>
</dbReference>
<dbReference type="InterPro" id="IPR002202">
    <property type="entry name" value="HMG_CoA_Rdtase"/>
</dbReference>